<dbReference type="Gene3D" id="3.40.50.2300">
    <property type="match status" value="2"/>
</dbReference>
<dbReference type="PANTHER" id="PTHR30146:SF148">
    <property type="entry name" value="HTH-TYPE TRANSCRIPTIONAL REPRESSOR PURR-RELATED"/>
    <property type="match status" value="1"/>
</dbReference>
<protein>
    <submittedName>
        <fullName evidence="6">LacI family DNA-binding transcriptional regulator</fullName>
    </submittedName>
</protein>
<dbReference type="EMBL" id="BAAAZN010000005">
    <property type="protein sequence ID" value="GAA3543962.1"/>
    <property type="molecule type" value="Genomic_DNA"/>
</dbReference>
<organism evidence="6 7">
    <name type="scientific">Amycolatopsis ultiminotia</name>
    <dbReference type="NCBI Taxonomy" id="543629"/>
    <lineage>
        <taxon>Bacteria</taxon>
        <taxon>Bacillati</taxon>
        <taxon>Actinomycetota</taxon>
        <taxon>Actinomycetes</taxon>
        <taxon>Pseudonocardiales</taxon>
        <taxon>Pseudonocardiaceae</taxon>
        <taxon>Amycolatopsis</taxon>
    </lineage>
</organism>
<gene>
    <name evidence="6" type="ORF">GCM10022222_29520</name>
</gene>
<proteinExistence type="predicted"/>
<dbReference type="Pfam" id="PF13377">
    <property type="entry name" value="Peripla_BP_3"/>
    <property type="match status" value="1"/>
</dbReference>
<dbReference type="Pfam" id="PF00356">
    <property type="entry name" value="LacI"/>
    <property type="match status" value="1"/>
</dbReference>
<keyword evidence="7" id="KW-1185">Reference proteome</keyword>
<dbReference type="Proteomes" id="UP001500689">
    <property type="component" value="Unassembled WGS sequence"/>
</dbReference>
<dbReference type="PANTHER" id="PTHR30146">
    <property type="entry name" value="LACI-RELATED TRANSCRIPTIONAL REPRESSOR"/>
    <property type="match status" value="1"/>
</dbReference>
<name>A0ABP6VZH7_9PSEU</name>
<dbReference type="CDD" id="cd01392">
    <property type="entry name" value="HTH_LacI"/>
    <property type="match status" value="1"/>
</dbReference>
<dbReference type="Gene3D" id="1.10.260.40">
    <property type="entry name" value="lambda repressor-like DNA-binding domains"/>
    <property type="match status" value="1"/>
</dbReference>
<dbReference type="SUPFAM" id="SSF47413">
    <property type="entry name" value="lambda repressor-like DNA-binding domains"/>
    <property type="match status" value="1"/>
</dbReference>
<dbReference type="SMART" id="SM00354">
    <property type="entry name" value="HTH_LACI"/>
    <property type="match status" value="1"/>
</dbReference>
<keyword evidence="4" id="KW-0804">Transcription</keyword>
<evidence type="ECO:0000256" key="1">
    <source>
        <dbReference type="ARBA" id="ARBA00022491"/>
    </source>
</evidence>
<reference evidence="7" key="1">
    <citation type="journal article" date="2019" name="Int. J. Syst. Evol. Microbiol.">
        <title>The Global Catalogue of Microorganisms (GCM) 10K type strain sequencing project: providing services to taxonomists for standard genome sequencing and annotation.</title>
        <authorList>
            <consortium name="The Broad Institute Genomics Platform"/>
            <consortium name="The Broad Institute Genome Sequencing Center for Infectious Disease"/>
            <person name="Wu L."/>
            <person name="Ma J."/>
        </authorList>
    </citation>
    <scope>NUCLEOTIDE SEQUENCE [LARGE SCALE GENOMIC DNA]</scope>
    <source>
        <strain evidence="7">JCM 16898</strain>
    </source>
</reference>
<evidence type="ECO:0000313" key="7">
    <source>
        <dbReference type="Proteomes" id="UP001500689"/>
    </source>
</evidence>
<dbReference type="InterPro" id="IPR046335">
    <property type="entry name" value="LacI/GalR-like_sensor"/>
</dbReference>
<evidence type="ECO:0000256" key="4">
    <source>
        <dbReference type="ARBA" id="ARBA00023163"/>
    </source>
</evidence>
<evidence type="ECO:0000313" key="6">
    <source>
        <dbReference type="EMBL" id="GAA3543962.1"/>
    </source>
</evidence>
<evidence type="ECO:0000256" key="3">
    <source>
        <dbReference type="ARBA" id="ARBA00023125"/>
    </source>
</evidence>
<keyword evidence="1" id="KW-0678">Repressor</keyword>
<evidence type="ECO:0000259" key="5">
    <source>
        <dbReference type="PROSITE" id="PS50932"/>
    </source>
</evidence>
<evidence type="ECO:0000256" key="2">
    <source>
        <dbReference type="ARBA" id="ARBA00023015"/>
    </source>
</evidence>
<accession>A0ABP6VZH7</accession>
<sequence length="337" mass="35506">MAQRRPTLRDVADAAGVHVSLVSRVLRNDPRGFASEATRARILRAAEELGYRADVSARGLRSSKTMTLGLLLPGFSSPVYSAIAHGVEERATRHGYGVVLGTHAAGDPHETISDLVMHGRVDAMLVASGRIEDAALRRLVGRLPRSVVLVNRQVRGIAASVVLRDGDAAASAVAHLVGLGHRSICGVFGPSTLDTMVRRRRGFTRAARALQVEASTLEVADRDSAAGYEGAVRVLRSRRPPTALVAGTFPMGIGVLAAARDEGVAVPAEVSVLSVHNDQSADYLAPRLTTVSLPAESLGAEAVELAMVLTSGGTARRVVVPDEPQLLVRESTAPPPR</sequence>
<keyword evidence="3 6" id="KW-0238">DNA-binding</keyword>
<dbReference type="PROSITE" id="PS50932">
    <property type="entry name" value="HTH_LACI_2"/>
    <property type="match status" value="1"/>
</dbReference>
<dbReference type="InterPro" id="IPR010982">
    <property type="entry name" value="Lambda_DNA-bd_dom_sf"/>
</dbReference>
<keyword evidence="2" id="KW-0805">Transcription regulation</keyword>
<dbReference type="GO" id="GO:0003677">
    <property type="term" value="F:DNA binding"/>
    <property type="evidence" value="ECO:0007669"/>
    <property type="project" value="UniProtKB-KW"/>
</dbReference>
<feature type="domain" description="HTH lacI-type" evidence="5">
    <location>
        <begin position="6"/>
        <end position="62"/>
    </location>
</feature>
<dbReference type="InterPro" id="IPR000843">
    <property type="entry name" value="HTH_LacI"/>
</dbReference>
<comment type="caution">
    <text evidence="6">The sequence shown here is derived from an EMBL/GenBank/DDBJ whole genome shotgun (WGS) entry which is preliminary data.</text>
</comment>
<dbReference type="SUPFAM" id="SSF53822">
    <property type="entry name" value="Periplasmic binding protein-like I"/>
    <property type="match status" value="1"/>
</dbReference>
<dbReference type="InterPro" id="IPR028082">
    <property type="entry name" value="Peripla_BP_I"/>
</dbReference>
<dbReference type="CDD" id="cd06267">
    <property type="entry name" value="PBP1_LacI_sugar_binding-like"/>
    <property type="match status" value="1"/>
</dbReference>
<dbReference type="RefSeq" id="WP_344859850.1">
    <property type="nucleotide sequence ID" value="NZ_BAAAZN010000005.1"/>
</dbReference>